<sequence>MIALPRRALLFEVRSAGLKGAVAALLVNGTKACLGVGRSRAAAVSDFGSSETHPTSTLGCRRDL</sequence>
<name>A0A6B9FPL1_9HYPH</name>
<reference evidence="1 2" key="2">
    <citation type="journal article" date="2013" name="Genome Announc.">
        <title>Draft Genome Sequence of Methylobacterium mesophilicum Strain SR1.6/6, Isolated from Citrus sinensis.</title>
        <authorList>
            <person name="Marinho Almeida D."/>
            <person name="Dini-Andreote F."/>
            <person name="Camargo Neves A.A."/>
            <person name="Juca Ramos R.T."/>
            <person name="Andreote F.D."/>
            <person name="Carneiro A.R."/>
            <person name="Oliveira de Souza Lima A."/>
            <person name="Caracciolo Gomes de Sa P.H."/>
            <person name="Ribeiro Barbosa M.S."/>
            <person name="Araujo W.L."/>
            <person name="Silva A."/>
        </authorList>
    </citation>
    <scope>NUCLEOTIDE SEQUENCE [LARGE SCALE GENOMIC DNA]</scope>
    <source>
        <strain evidence="1 2">SR1.6/6</strain>
    </source>
</reference>
<accession>A0A6B9FPL1</accession>
<organism evidence="1 2">
    <name type="scientific">Methylobacterium mesophilicum SR1.6/6</name>
    <dbReference type="NCBI Taxonomy" id="908290"/>
    <lineage>
        <taxon>Bacteria</taxon>
        <taxon>Pseudomonadati</taxon>
        <taxon>Pseudomonadota</taxon>
        <taxon>Alphaproteobacteria</taxon>
        <taxon>Hyphomicrobiales</taxon>
        <taxon>Methylobacteriaceae</taxon>
        <taxon>Methylobacterium</taxon>
    </lineage>
</organism>
<dbReference type="KEGG" id="mmes:MMSR116_19290"/>
<dbReference type="Proteomes" id="UP000012488">
    <property type="component" value="Chromosome"/>
</dbReference>
<evidence type="ECO:0000313" key="1">
    <source>
        <dbReference type="EMBL" id="QGY03799.1"/>
    </source>
</evidence>
<evidence type="ECO:0000313" key="2">
    <source>
        <dbReference type="Proteomes" id="UP000012488"/>
    </source>
</evidence>
<dbReference type="AlphaFoldDB" id="A0A6B9FPL1"/>
<proteinExistence type="predicted"/>
<reference evidence="1 2" key="1">
    <citation type="journal article" date="2012" name="Genet. Mol. Biol.">
        <title>Analysis of 16S rRNA and mxaF genes revealing insights into Methylobacterium niche-specific plant association.</title>
        <authorList>
            <person name="Dourado M.N."/>
            <person name="Andreote F.D."/>
            <person name="Dini-Andreote F."/>
            <person name="Conti R."/>
            <person name="Araujo J.M."/>
            <person name="Araujo W.L."/>
        </authorList>
    </citation>
    <scope>NUCLEOTIDE SEQUENCE [LARGE SCALE GENOMIC DNA]</scope>
    <source>
        <strain evidence="1 2">SR1.6/6</strain>
    </source>
</reference>
<dbReference type="RefSeq" id="WP_158169068.1">
    <property type="nucleotide sequence ID" value="NZ_CP043538.1"/>
</dbReference>
<gene>
    <name evidence="1" type="ORF">MMSR116_19290</name>
</gene>
<protein>
    <submittedName>
        <fullName evidence="1">Uncharacterized protein</fullName>
    </submittedName>
</protein>
<dbReference type="EMBL" id="CP043538">
    <property type="protein sequence ID" value="QGY03799.1"/>
    <property type="molecule type" value="Genomic_DNA"/>
</dbReference>